<dbReference type="Pfam" id="PF02743">
    <property type="entry name" value="dCache_1"/>
    <property type="match status" value="1"/>
</dbReference>
<evidence type="ECO:0000256" key="4">
    <source>
        <dbReference type="ARBA" id="ARBA00021420"/>
    </source>
</evidence>
<evidence type="ECO:0000256" key="14">
    <source>
        <dbReference type="ARBA" id="ARBA00023239"/>
    </source>
</evidence>
<name>A0A1Q9GLT1_9GAMM</name>
<evidence type="ECO:0000256" key="10">
    <source>
        <dbReference type="ARBA" id="ARBA00022842"/>
    </source>
</evidence>
<protein>
    <recommendedName>
        <fullName evidence="4">Adenylate cyclase</fullName>
        <ecNumber evidence="3">4.6.1.1</ecNumber>
    </recommendedName>
    <alternativeName>
        <fullName evidence="15">ATP pyrophosphate-lyase</fullName>
    </alternativeName>
    <alternativeName>
        <fullName evidence="16">Adenylyl cyclase</fullName>
    </alternativeName>
</protein>
<dbReference type="PANTHER" id="PTHR11920">
    <property type="entry name" value="GUANYLYL CYCLASE"/>
    <property type="match status" value="1"/>
</dbReference>
<keyword evidence="5" id="KW-1003">Cell membrane</keyword>
<dbReference type="InterPro" id="IPR050401">
    <property type="entry name" value="Cyclic_nucleotide_synthase"/>
</dbReference>
<dbReference type="Pfam" id="PF00211">
    <property type="entry name" value="Guanylate_cyc"/>
    <property type="match status" value="1"/>
</dbReference>
<evidence type="ECO:0000259" key="22">
    <source>
        <dbReference type="PROSITE" id="PS50885"/>
    </source>
</evidence>
<dbReference type="SMART" id="SM00304">
    <property type="entry name" value="HAMP"/>
    <property type="match status" value="1"/>
</dbReference>
<dbReference type="Gene3D" id="6.10.340.10">
    <property type="match status" value="1"/>
</dbReference>
<comment type="subcellular location">
    <subcellularLocation>
        <location evidence="2">Cell membrane</location>
        <topology evidence="2">Multi-pass membrane protein</topology>
    </subcellularLocation>
</comment>
<dbReference type="InterPro" id="IPR018297">
    <property type="entry name" value="A/G_cyclase_CS"/>
</dbReference>
<evidence type="ECO:0000256" key="18">
    <source>
        <dbReference type="RuleBase" id="RU000405"/>
    </source>
</evidence>
<comment type="similarity">
    <text evidence="18">Belongs to the adenylyl cyclase class-4/guanylyl cyclase family.</text>
</comment>
<evidence type="ECO:0000256" key="13">
    <source>
        <dbReference type="ARBA" id="ARBA00023136"/>
    </source>
</evidence>
<evidence type="ECO:0000256" key="8">
    <source>
        <dbReference type="ARBA" id="ARBA00022741"/>
    </source>
</evidence>
<evidence type="ECO:0000256" key="5">
    <source>
        <dbReference type="ARBA" id="ARBA00022475"/>
    </source>
</evidence>
<dbReference type="STRING" id="1903952.BIT28_22985"/>
<keyword evidence="11 20" id="KW-1133">Transmembrane helix</keyword>
<dbReference type="GO" id="GO:0006171">
    <property type="term" value="P:cAMP biosynthetic process"/>
    <property type="evidence" value="ECO:0007669"/>
    <property type="project" value="UniProtKB-KW"/>
</dbReference>
<dbReference type="PROSITE" id="PS50125">
    <property type="entry name" value="GUANYLATE_CYCLASE_2"/>
    <property type="match status" value="1"/>
</dbReference>
<comment type="caution">
    <text evidence="23">The sequence shown here is derived from an EMBL/GenBank/DDBJ whole genome shotgun (WGS) entry which is preliminary data.</text>
</comment>
<feature type="transmembrane region" description="Helical" evidence="20">
    <location>
        <begin position="299"/>
        <end position="322"/>
    </location>
</feature>
<evidence type="ECO:0000256" key="6">
    <source>
        <dbReference type="ARBA" id="ARBA00022692"/>
    </source>
</evidence>
<dbReference type="GO" id="GO:0005886">
    <property type="term" value="C:plasma membrane"/>
    <property type="evidence" value="ECO:0007669"/>
    <property type="project" value="UniProtKB-SubCell"/>
</dbReference>
<evidence type="ECO:0000313" key="24">
    <source>
        <dbReference type="Proteomes" id="UP000186905"/>
    </source>
</evidence>
<dbReference type="InterPro" id="IPR029787">
    <property type="entry name" value="Nucleotide_cyclase"/>
</dbReference>
<dbReference type="GO" id="GO:0004016">
    <property type="term" value="F:adenylate cyclase activity"/>
    <property type="evidence" value="ECO:0007669"/>
    <property type="project" value="UniProtKB-EC"/>
</dbReference>
<comment type="subunit">
    <text evidence="17">Homodimer. Can also exist as monomer.</text>
</comment>
<dbReference type="GO" id="GO:0046872">
    <property type="term" value="F:metal ion binding"/>
    <property type="evidence" value="ECO:0007669"/>
    <property type="project" value="UniProtKB-KW"/>
</dbReference>
<evidence type="ECO:0000256" key="3">
    <source>
        <dbReference type="ARBA" id="ARBA00012201"/>
    </source>
</evidence>
<evidence type="ECO:0000256" key="9">
    <source>
        <dbReference type="ARBA" id="ARBA00022840"/>
    </source>
</evidence>
<dbReference type="OrthoDB" id="9806704at2"/>
<keyword evidence="8" id="KW-0547">Nucleotide-binding</keyword>
<reference evidence="23 24" key="1">
    <citation type="submission" date="2016-09" db="EMBL/GenBank/DDBJ databases">
        <title>Photobacterium proteolyticum sp. nov. a protease producing bacterium isolated from ocean sediments of Laizhou Bay.</title>
        <authorList>
            <person name="Li Y."/>
        </authorList>
    </citation>
    <scope>NUCLEOTIDE SEQUENCE [LARGE SCALE GENOMIC DNA]</scope>
    <source>
        <strain evidence="23 24">13-12</strain>
    </source>
</reference>
<proteinExistence type="inferred from homology"/>
<feature type="transmembrane region" description="Helical" evidence="20">
    <location>
        <begin position="12"/>
        <end position="35"/>
    </location>
</feature>
<evidence type="ECO:0000256" key="17">
    <source>
        <dbReference type="ARBA" id="ARBA00064436"/>
    </source>
</evidence>
<evidence type="ECO:0000259" key="21">
    <source>
        <dbReference type="PROSITE" id="PS50125"/>
    </source>
</evidence>
<dbReference type="FunFam" id="3.30.70.1230:FF:000033">
    <property type="entry name" value="Adenylate cyclase"/>
    <property type="match status" value="1"/>
</dbReference>
<dbReference type="EC" id="4.6.1.1" evidence="3"/>
<evidence type="ECO:0000256" key="15">
    <source>
        <dbReference type="ARBA" id="ARBA00032597"/>
    </source>
</evidence>
<feature type="coiled-coil region" evidence="19">
    <location>
        <begin position="360"/>
        <end position="387"/>
    </location>
</feature>
<sequence>MGLLQQSLKARMTAYFLLVSVLVVVALASVTYFLAAETQKEIAIDQFDLTADHKEFEINRYIAEQITVVRNIAELDELRAAADALLAEETGTAAYKTAHFQLAEVLFLSTFLDYGSATASDLTEVFMMTRVGGRVFFSTQPDDEGGYRLNHQYFVQGQKETFLQKVYPSPDTAAPTLTVSTPLLSPTGELLGVLAAHVRLSVLVEIVSRQTGLGESGEAYLVDAHNRFISPGRFGHASYPRGVHSQGIETALRGQNGAGLYDNYVGEPVIGSYRWLPELGLALISEVRASAALAPANRFGVMVLAVGLLAVGLLSIGIYLIAVRITRPILAVTETTLKISAGDLTQTAPVLTRDETGLLAQNFNQMIARLKKTLDDLAEERERSEHLLLNILPAPIAERLKHGEDTIADSFSEVTILFADIVNFTPMSAGLPAAEVVGLLNEIFCEFDSLSERRGLEKIKTIGDAYMVGAGIPIPRDDHAEVVAETALDMLDVIACFNQRHGKTLSIRIGINSGPVVAGVIGTKKFIYDIWGDAVNTASRMESQGLKGGIQITEATYKHLKDDYEFDDRGMVVIKGKGEMHTYMLKGRKEEAINE</sequence>
<evidence type="ECO:0000256" key="12">
    <source>
        <dbReference type="ARBA" id="ARBA00022998"/>
    </source>
</evidence>
<dbReference type="Gene3D" id="3.30.450.20">
    <property type="entry name" value="PAS domain"/>
    <property type="match status" value="1"/>
</dbReference>
<keyword evidence="12" id="KW-0115">cAMP biosynthesis</keyword>
<dbReference type="SMART" id="SM00044">
    <property type="entry name" value="CYCc"/>
    <property type="match status" value="1"/>
</dbReference>
<dbReference type="Pfam" id="PF00672">
    <property type="entry name" value="HAMP"/>
    <property type="match status" value="1"/>
</dbReference>
<keyword evidence="14 18" id="KW-0456">Lyase</keyword>
<dbReference type="PANTHER" id="PTHR11920:SF335">
    <property type="entry name" value="GUANYLATE CYCLASE"/>
    <property type="match status" value="1"/>
</dbReference>
<gene>
    <name evidence="23" type="ORF">BIT28_22985</name>
</gene>
<evidence type="ECO:0000256" key="1">
    <source>
        <dbReference type="ARBA" id="ARBA00001593"/>
    </source>
</evidence>
<evidence type="ECO:0000256" key="2">
    <source>
        <dbReference type="ARBA" id="ARBA00004651"/>
    </source>
</evidence>
<organism evidence="23 24">
    <name type="scientific">Photobacterium proteolyticum</name>
    <dbReference type="NCBI Taxonomy" id="1903952"/>
    <lineage>
        <taxon>Bacteria</taxon>
        <taxon>Pseudomonadati</taxon>
        <taxon>Pseudomonadota</taxon>
        <taxon>Gammaproteobacteria</taxon>
        <taxon>Vibrionales</taxon>
        <taxon>Vibrionaceae</taxon>
        <taxon>Photobacterium</taxon>
    </lineage>
</organism>
<dbReference type="SUPFAM" id="SSF55073">
    <property type="entry name" value="Nucleotide cyclase"/>
    <property type="match status" value="1"/>
</dbReference>
<keyword evidence="9" id="KW-0067">ATP-binding</keyword>
<evidence type="ECO:0000256" key="16">
    <source>
        <dbReference type="ARBA" id="ARBA00032637"/>
    </source>
</evidence>
<keyword evidence="6 20" id="KW-0812">Transmembrane</keyword>
<keyword evidence="24" id="KW-1185">Reference proteome</keyword>
<keyword evidence="7" id="KW-0479">Metal-binding</keyword>
<dbReference type="Gene3D" id="3.30.70.1230">
    <property type="entry name" value="Nucleotide cyclase"/>
    <property type="match status" value="1"/>
</dbReference>
<dbReference type="CDD" id="cd07302">
    <property type="entry name" value="CHD"/>
    <property type="match status" value="1"/>
</dbReference>
<evidence type="ECO:0000256" key="19">
    <source>
        <dbReference type="SAM" id="Coils"/>
    </source>
</evidence>
<dbReference type="CDD" id="cd18774">
    <property type="entry name" value="PDC2_HK_sensor"/>
    <property type="match status" value="1"/>
</dbReference>
<keyword evidence="13 20" id="KW-0472">Membrane</keyword>
<dbReference type="AlphaFoldDB" id="A0A1Q9GLT1"/>
<dbReference type="EMBL" id="MJIL01000075">
    <property type="protein sequence ID" value="OLQ75499.1"/>
    <property type="molecule type" value="Genomic_DNA"/>
</dbReference>
<dbReference type="GO" id="GO:0035556">
    <property type="term" value="P:intracellular signal transduction"/>
    <property type="evidence" value="ECO:0007669"/>
    <property type="project" value="InterPro"/>
</dbReference>
<evidence type="ECO:0000313" key="23">
    <source>
        <dbReference type="EMBL" id="OLQ75499.1"/>
    </source>
</evidence>
<dbReference type="RefSeq" id="WP_075764526.1">
    <property type="nucleotide sequence ID" value="NZ_MJIL01000075.1"/>
</dbReference>
<dbReference type="InterPro" id="IPR001054">
    <property type="entry name" value="A/G_cyclase"/>
</dbReference>
<keyword evidence="10" id="KW-0460">Magnesium</keyword>
<dbReference type="InterPro" id="IPR033479">
    <property type="entry name" value="dCache_1"/>
</dbReference>
<keyword evidence="19" id="KW-0175">Coiled coil</keyword>
<dbReference type="Proteomes" id="UP000186905">
    <property type="component" value="Unassembled WGS sequence"/>
</dbReference>
<accession>A0A1Q9GLT1</accession>
<dbReference type="CDD" id="cd06225">
    <property type="entry name" value="HAMP"/>
    <property type="match status" value="1"/>
</dbReference>
<comment type="catalytic activity">
    <reaction evidence="1">
        <text>ATP = 3',5'-cyclic AMP + diphosphate</text>
        <dbReference type="Rhea" id="RHEA:15389"/>
        <dbReference type="ChEBI" id="CHEBI:30616"/>
        <dbReference type="ChEBI" id="CHEBI:33019"/>
        <dbReference type="ChEBI" id="CHEBI:58165"/>
        <dbReference type="EC" id="4.6.1.1"/>
    </reaction>
</comment>
<evidence type="ECO:0000256" key="20">
    <source>
        <dbReference type="SAM" id="Phobius"/>
    </source>
</evidence>
<dbReference type="PROSITE" id="PS00452">
    <property type="entry name" value="GUANYLATE_CYCLASE_1"/>
    <property type="match status" value="1"/>
</dbReference>
<feature type="domain" description="HAMP" evidence="22">
    <location>
        <begin position="323"/>
        <end position="375"/>
    </location>
</feature>
<dbReference type="SUPFAM" id="SSF158472">
    <property type="entry name" value="HAMP domain-like"/>
    <property type="match status" value="1"/>
</dbReference>
<evidence type="ECO:0000256" key="7">
    <source>
        <dbReference type="ARBA" id="ARBA00022723"/>
    </source>
</evidence>
<feature type="domain" description="Guanylate cyclase" evidence="21">
    <location>
        <begin position="415"/>
        <end position="542"/>
    </location>
</feature>
<dbReference type="GO" id="GO:0005524">
    <property type="term" value="F:ATP binding"/>
    <property type="evidence" value="ECO:0007669"/>
    <property type="project" value="UniProtKB-KW"/>
</dbReference>
<evidence type="ECO:0000256" key="11">
    <source>
        <dbReference type="ARBA" id="ARBA00022989"/>
    </source>
</evidence>
<dbReference type="InterPro" id="IPR003660">
    <property type="entry name" value="HAMP_dom"/>
</dbReference>
<dbReference type="PROSITE" id="PS50885">
    <property type="entry name" value="HAMP"/>
    <property type="match status" value="1"/>
</dbReference>